<dbReference type="EMBL" id="WUML01000025">
    <property type="protein sequence ID" value="MXO02597.1"/>
    <property type="molecule type" value="Genomic_DNA"/>
</dbReference>
<dbReference type="OrthoDB" id="9807213at2"/>
<evidence type="ECO:0000256" key="2">
    <source>
        <dbReference type="ARBA" id="ARBA00008348"/>
    </source>
</evidence>
<sequence length="266" mass="29312">MKGTRKPQTPKTGSKTRPPEGGKRATLARALSKLGFCSRTQAEALVRAGRVTVGGRIVTDTETWVDLSAAVIAVDGKRVAAQQRVYLMLNKPRGLVTTRHDPEGRPTVFDCLQHLDHAHLSPVGRLDKASEGLLLFTNDTEFAQALLDPETHVAKTYHVQMDRKPTPQVLDAMVRGVEHDGELLRATAVRAVREGDRNSWIEVVLDEGRNRQIRRMLEAQGIECLRLVRVSIGDLALGDLEKGAVRALTEEEVAGLRRRIAARRAG</sequence>
<dbReference type="CDD" id="cd00165">
    <property type="entry name" value="S4"/>
    <property type="match status" value="1"/>
</dbReference>
<dbReference type="CDD" id="cd02870">
    <property type="entry name" value="PseudoU_synth_RsuA_like"/>
    <property type="match status" value="1"/>
</dbReference>
<evidence type="ECO:0000313" key="11">
    <source>
        <dbReference type="Proteomes" id="UP000440304"/>
    </source>
</evidence>
<evidence type="ECO:0000256" key="3">
    <source>
        <dbReference type="ARBA" id="ARBA00023235"/>
    </source>
</evidence>
<dbReference type="Gene3D" id="3.10.290.10">
    <property type="entry name" value="RNA-binding S4 domain"/>
    <property type="match status" value="1"/>
</dbReference>
<gene>
    <name evidence="10" type="ORF">GR156_19970</name>
</gene>
<dbReference type="InterPro" id="IPR006145">
    <property type="entry name" value="PsdUridine_synth_RsuA/RluA"/>
</dbReference>
<dbReference type="Pfam" id="PF00849">
    <property type="entry name" value="PseudoU_synth_2"/>
    <property type="match status" value="1"/>
</dbReference>
<dbReference type="SUPFAM" id="SSF55174">
    <property type="entry name" value="Alpha-L RNA-binding motif"/>
    <property type="match status" value="1"/>
</dbReference>
<accession>A0A6N8TH50</accession>
<feature type="region of interest" description="Disordered" evidence="8">
    <location>
        <begin position="1"/>
        <end position="24"/>
    </location>
</feature>
<dbReference type="SMART" id="SM00363">
    <property type="entry name" value="S4"/>
    <property type="match status" value="1"/>
</dbReference>
<dbReference type="PANTHER" id="PTHR47683:SF2">
    <property type="entry name" value="RNA-BINDING S4 DOMAIN-CONTAINING PROTEIN"/>
    <property type="match status" value="1"/>
</dbReference>
<dbReference type="InterPro" id="IPR000748">
    <property type="entry name" value="PsdUridine_synth_RsuA/RluB/E/F"/>
</dbReference>
<feature type="domain" description="RNA-binding S4" evidence="9">
    <location>
        <begin position="25"/>
        <end position="84"/>
    </location>
</feature>
<evidence type="ECO:0000256" key="7">
    <source>
        <dbReference type="RuleBase" id="RU003887"/>
    </source>
</evidence>
<evidence type="ECO:0000256" key="4">
    <source>
        <dbReference type="ARBA" id="ARBA00036390"/>
    </source>
</evidence>
<comment type="catalytic activity">
    <reaction evidence="1">
        <text>a uridine in RNA = a pseudouridine in RNA</text>
        <dbReference type="Rhea" id="RHEA:48348"/>
        <dbReference type="Rhea" id="RHEA-COMP:12068"/>
        <dbReference type="Rhea" id="RHEA-COMP:12069"/>
        <dbReference type="ChEBI" id="CHEBI:65314"/>
        <dbReference type="ChEBI" id="CHEBI:65315"/>
    </reaction>
</comment>
<comment type="similarity">
    <text evidence="2 7">Belongs to the pseudouridine synthase RsuA family.</text>
</comment>
<dbReference type="InterPro" id="IPR020094">
    <property type="entry name" value="TruA/RsuA/RluB/E/F_N"/>
</dbReference>
<dbReference type="NCBIfam" id="TIGR00093">
    <property type="entry name" value="pseudouridine synthase"/>
    <property type="match status" value="1"/>
</dbReference>
<dbReference type="InterPro" id="IPR018496">
    <property type="entry name" value="PsdUridine_synth_RsuA/RluB_CS"/>
</dbReference>
<dbReference type="Gene3D" id="3.30.70.1560">
    <property type="entry name" value="Alpha-L RNA-binding motif"/>
    <property type="match status" value="1"/>
</dbReference>
<evidence type="ECO:0000259" key="9">
    <source>
        <dbReference type="SMART" id="SM00363"/>
    </source>
</evidence>
<keyword evidence="6" id="KW-0694">RNA-binding</keyword>
<dbReference type="InterPro" id="IPR002942">
    <property type="entry name" value="S4_RNA-bd"/>
</dbReference>
<evidence type="ECO:0000256" key="8">
    <source>
        <dbReference type="SAM" id="MobiDB-lite"/>
    </source>
</evidence>
<dbReference type="RefSeq" id="WP_160787848.1">
    <property type="nucleotide sequence ID" value="NZ_CP086610.1"/>
</dbReference>
<evidence type="ECO:0000256" key="6">
    <source>
        <dbReference type="PROSITE-ProRule" id="PRU00182"/>
    </source>
</evidence>
<dbReference type="PROSITE" id="PS01149">
    <property type="entry name" value="PSI_RSU"/>
    <property type="match status" value="1"/>
</dbReference>
<dbReference type="PROSITE" id="PS50889">
    <property type="entry name" value="S4"/>
    <property type="match status" value="1"/>
</dbReference>
<dbReference type="PANTHER" id="PTHR47683">
    <property type="entry name" value="PSEUDOURIDINE SYNTHASE FAMILY PROTEIN-RELATED"/>
    <property type="match status" value="1"/>
</dbReference>
<keyword evidence="3 7" id="KW-0413">Isomerase</keyword>
<organism evidence="10 11">
    <name type="scientific">Shinella zoogloeoides</name>
    <name type="common">Crabtreella saccharophila</name>
    <dbReference type="NCBI Taxonomy" id="352475"/>
    <lineage>
        <taxon>Bacteria</taxon>
        <taxon>Pseudomonadati</taxon>
        <taxon>Pseudomonadota</taxon>
        <taxon>Alphaproteobacteria</taxon>
        <taxon>Hyphomicrobiales</taxon>
        <taxon>Rhizobiaceae</taxon>
        <taxon>Shinella</taxon>
    </lineage>
</organism>
<dbReference type="InterPro" id="IPR036986">
    <property type="entry name" value="S4_RNA-bd_sf"/>
</dbReference>
<dbReference type="EC" id="5.4.99.-" evidence="7"/>
<feature type="compositionally biased region" description="Polar residues" evidence="8">
    <location>
        <begin position="1"/>
        <end position="15"/>
    </location>
</feature>
<dbReference type="GO" id="GO:0003723">
    <property type="term" value="F:RNA binding"/>
    <property type="evidence" value="ECO:0007669"/>
    <property type="project" value="UniProtKB-KW"/>
</dbReference>
<comment type="caution">
    <text evidence="10">The sequence shown here is derived from an EMBL/GenBank/DDBJ whole genome shotgun (WGS) entry which is preliminary data.</text>
</comment>
<evidence type="ECO:0000256" key="1">
    <source>
        <dbReference type="ARBA" id="ARBA00000073"/>
    </source>
</evidence>
<dbReference type="InterPro" id="IPR020103">
    <property type="entry name" value="PsdUridine_synth_cat_dom_sf"/>
</dbReference>
<dbReference type="GO" id="GO:0160138">
    <property type="term" value="F:23S rRNA pseudouridine(2604) synthase activity"/>
    <property type="evidence" value="ECO:0007669"/>
    <property type="project" value="UniProtKB-EC"/>
</dbReference>
<dbReference type="AlphaFoldDB" id="A0A6N8TH50"/>
<dbReference type="GO" id="GO:0000455">
    <property type="term" value="P:enzyme-directed rRNA pseudouridine synthesis"/>
    <property type="evidence" value="ECO:0007669"/>
    <property type="project" value="UniProtKB-ARBA"/>
</dbReference>
<comment type="catalytic activity">
    <reaction evidence="5">
        <text>uridine(2604) in 23S rRNA = pseudouridine(2604) in 23S rRNA</text>
        <dbReference type="Rhea" id="RHEA:38875"/>
        <dbReference type="Rhea" id="RHEA-COMP:10093"/>
        <dbReference type="Rhea" id="RHEA-COMP:10094"/>
        <dbReference type="ChEBI" id="CHEBI:65314"/>
        <dbReference type="ChEBI" id="CHEBI:65315"/>
        <dbReference type="EC" id="5.4.99.21"/>
    </reaction>
</comment>
<protein>
    <recommendedName>
        <fullName evidence="7">Pseudouridine synthase</fullName>
        <ecNumber evidence="7">5.4.99.-</ecNumber>
    </recommendedName>
</protein>
<name>A0A6N8TH50_SHIZO</name>
<comment type="catalytic activity">
    <reaction evidence="4">
        <text>uridine(35) in tRNA(Tyr) = pseudouridine(35) in tRNA(Tyr)</text>
        <dbReference type="Rhea" id="RHEA:60556"/>
        <dbReference type="Rhea" id="RHEA-COMP:15607"/>
        <dbReference type="Rhea" id="RHEA-COMP:15608"/>
        <dbReference type="ChEBI" id="CHEBI:65314"/>
        <dbReference type="ChEBI" id="CHEBI:65315"/>
    </reaction>
</comment>
<evidence type="ECO:0000256" key="5">
    <source>
        <dbReference type="ARBA" id="ARBA00036535"/>
    </source>
</evidence>
<dbReference type="Gene3D" id="3.30.70.580">
    <property type="entry name" value="Pseudouridine synthase I, catalytic domain, N-terminal subdomain"/>
    <property type="match status" value="1"/>
</dbReference>
<dbReference type="InterPro" id="IPR050343">
    <property type="entry name" value="RsuA_PseudoU_synthase"/>
</dbReference>
<reference evidence="10 11" key="1">
    <citation type="submission" date="2019-12" db="EMBL/GenBank/DDBJ databases">
        <title>Shinella granuli gen. nov., sp. nov., and proposal of the reclassification of Zoogloea ramigera ATCC 19623 as Shinella zoogloeoides sp. nov.</title>
        <authorList>
            <person name="Gao J."/>
        </authorList>
    </citation>
    <scope>NUCLEOTIDE SEQUENCE [LARGE SCALE GENOMIC DNA]</scope>
    <source>
        <strain evidence="10 11">DSM 287</strain>
    </source>
</reference>
<dbReference type="Pfam" id="PF01479">
    <property type="entry name" value="S4"/>
    <property type="match status" value="1"/>
</dbReference>
<proteinExistence type="inferred from homology"/>
<dbReference type="SUPFAM" id="SSF55120">
    <property type="entry name" value="Pseudouridine synthase"/>
    <property type="match status" value="1"/>
</dbReference>
<dbReference type="InterPro" id="IPR042092">
    <property type="entry name" value="PsdUridine_s_RsuA/RluB/E/F_cat"/>
</dbReference>
<evidence type="ECO:0000313" key="10">
    <source>
        <dbReference type="EMBL" id="MXO02597.1"/>
    </source>
</evidence>
<dbReference type="Proteomes" id="UP000440304">
    <property type="component" value="Unassembled WGS sequence"/>
</dbReference>